<dbReference type="Gene3D" id="1.20.1270.70">
    <property type="entry name" value="Designed single chain three-helix bundle"/>
    <property type="match status" value="2"/>
</dbReference>
<dbReference type="EMBL" id="ABVR01000043">
    <property type="protein sequence ID" value="EEG88475.1"/>
    <property type="molecule type" value="Genomic_DNA"/>
</dbReference>
<sequence>MLQAKVNEVKDMKQGDYTLNSYKAFKTAIAEAETALDNPNATQQDVDQALSVLEEAQNNLKTVRGMRTLTIAVSSEDGSQLQSNIKFIRDNVYYNVQNTMFANDGTLVWKLTGYEDAGEYEIYLPEDSVYIATPAVTKITIGKEDGTSVVEKINGVPAAEAQAGIRLLAKSTDACDKVTFRAYVQDEDGKILPGISFNVLNGDPQVLTSDENGMIQYDVTVWDIDTDMTVSLQANDQWSCDKQVIFTVSEDPEVEGRGVIRAIDGTAFAGGEKIVFVLRDKNKPQPVDKTGLEGAIKEAQAIEKDLYTEESYGVMEQALANALTVDRDDNATQENIDSAAQALRDAMNGLVKKEVPQPVNKEALGKAIKEAQALKKDDYTDASFTAFENALKNAVAINENAVATQEEVNNAEKLFGMR</sequence>
<evidence type="ECO:0000313" key="1">
    <source>
        <dbReference type="EMBL" id="EEG88475.1"/>
    </source>
</evidence>
<comment type="caution">
    <text evidence="1">The sequence shown here is derived from an EMBL/GenBank/DDBJ whole genome shotgun (WGS) entry which is preliminary data.</text>
</comment>
<reference evidence="1 2" key="2">
    <citation type="submission" date="2009-03" db="EMBL/GenBank/DDBJ databases">
        <title>Draft genome sequence of Coprococcus comes (ATCC 27758).</title>
        <authorList>
            <person name="Sudarsanam P."/>
            <person name="Ley R."/>
            <person name="Guruge J."/>
            <person name="Turnbaugh P.J."/>
            <person name="Mahowald M."/>
            <person name="Liep D."/>
            <person name="Gordon J."/>
        </authorList>
    </citation>
    <scope>NUCLEOTIDE SEQUENCE [LARGE SCALE GENOMIC DNA]</scope>
    <source>
        <strain evidence="1 2">ATCC 27758</strain>
    </source>
</reference>
<name>C0BDC9_9FIRM</name>
<dbReference type="AlphaFoldDB" id="C0BDC9"/>
<dbReference type="HOGENOM" id="CLU_656746_0_0_9"/>
<organism evidence="1 2">
    <name type="scientific">Coprococcus comes ATCC 27758</name>
    <dbReference type="NCBI Taxonomy" id="470146"/>
    <lineage>
        <taxon>Bacteria</taxon>
        <taxon>Bacillati</taxon>
        <taxon>Bacillota</taxon>
        <taxon>Clostridia</taxon>
        <taxon>Lachnospirales</taxon>
        <taxon>Lachnospiraceae</taxon>
        <taxon>Coprococcus</taxon>
    </lineage>
</organism>
<dbReference type="Proteomes" id="UP000003793">
    <property type="component" value="Unassembled WGS sequence"/>
</dbReference>
<accession>C0BDC9</accession>
<evidence type="ECO:0000313" key="2">
    <source>
        <dbReference type="Proteomes" id="UP000003793"/>
    </source>
</evidence>
<protein>
    <submittedName>
        <fullName evidence="1">Uncharacterized protein</fullName>
    </submittedName>
</protein>
<dbReference type="Pfam" id="PF07554">
    <property type="entry name" value="FIVAR"/>
    <property type="match status" value="3"/>
</dbReference>
<gene>
    <name evidence="1" type="ORF">COPCOM_03180</name>
</gene>
<proteinExistence type="predicted"/>
<reference evidence="1 2" key="1">
    <citation type="submission" date="2009-02" db="EMBL/GenBank/DDBJ databases">
        <authorList>
            <person name="Fulton L."/>
            <person name="Clifton S."/>
            <person name="Fulton B."/>
            <person name="Xu J."/>
            <person name="Minx P."/>
            <person name="Pepin K.H."/>
            <person name="Johnson M."/>
            <person name="Bhonagiri V."/>
            <person name="Nash W.E."/>
            <person name="Mardis E.R."/>
            <person name="Wilson R.K."/>
        </authorList>
    </citation>
    <scope>NUCLEOTIDE SEQUENCE [LARGE SCALE GENOMIC DNA]</scope>
    <source>
        <strain evidence="1 2">ATCC 27758</strain>
    </source>
</reference>
<dbReference type="Gene3D" id="1.20.1270.90">
    <property type="entry name" value="AF1782-like"/>
    <property type="match status" value="1"/>
</dbReference>